<dbReference type="EMBL" id="OX596117">
    <property type="protein sequence ID" value="CAN0488755.1"/>
    <property type="molecule type" value="Genomic_DNA"/>
</dbReference>
<reference evidence="1" key="2">
    <citation type="submission" date="2025-03" db="EMBL/GenBank/DDBJ databases">
        <authorList>
            <consortium name="ELIXIR-Norway"/>
            <consortium name="Elixir Norway"/>
        </authorList>
    </citation>
    <scope>NUCLEOTIDE SEQUENCE</scope>
</reference>
<reference evidence="1" key="1">
    <citation type="submission" date="2023-05" db="EMBL/GenBank/DDBJ databases">
        <authorList>
            <consortium name="ELIXIR-Norway"/>
        </authorList>
    </citation>
    <scope>NUCLEOTIDE SEQUENCE</scope>
</reference>
<sequence length="73" mass="7953">MTPERLGPEPSGVQSDPPGGSGDRSGGLVSQLEITEFTWAGWKRGDLCQGGRQLTELWSGLEKWILSHRSDLT</sequence>
<accession>A0AC59ZR09</accession>
<gene>
    <name evidence="1" type="ORF">MRATA1EN22A_LOCUS21472</name>
</gene>
<proteinExistence type="predicted"/>
<dbReference type="Proteomes" id="UP001162501">
    <property type="component" value="Chromosome 33"/>
</dbReference>
<protein>
    <submittedName>
        <fullName evidence="1">Uncharacterized protein</fullName>
    </submittedName>
</protein>
<evidence type="ECO:0000313" key="2">
    <source>
        <dbReference type="Proteomes" id="UP001162501"/>
    </source>
</evidence>
<evidence type="ECO:0000313" key="1">
    <source>
        <dbReference type="EMBL" id="CAN0488755.1"/>
    </source>
</evidence>
<name>A0AC59ZR09_RANTA</name>
<organism evidence="1 2">
    <name type="scientific">Rangifer tarandus platyrhynchus</name>
    <name type="common">Svalbard reindeer</name>
    <dbReference type="NCBI Taxonomy" id="3082113"/>
    <lineage>
        <taxon>Eukaryota</taxon>
        <taxon>Metazoa</taxon>
        <taxon>Chordata</taxon>
        <taxon>Craniata</taxon>
        <taxon>Vertebrata</taxon>
        <taxon>Euteleostomi</taxon>
        <taxon>Mammalia</taxon>
        <taxon>Eutheria</taxon>
        <taxon>Laurasiatheria</taxon>
        <taxon>Artiodactyla</taxon>
        <taxon>Ruminantia</taxon>
        <taxon>Pecora</taxon>
        <taxon>Cervidae</taxon>
        <taxon>Odocoileinae</taxon>
        <taxon>Rangifer</taxon>
    </lineage>
</organism>